<dbReference type="SUPFAM" id="SSF51621">
    <property type="entry name" value="Phosphoenolpyruvate/pyruvate domain"/>
    <property type="match status" value="1"/>
</dbReference>
<evidence type="ECO:0000259" key="6">
    <source>
        <dbReference type="Pfam" id="PF03328"/>
    </source>
</evidence>
<organism evidence="7 8">
    <name type="scientific">Desulfitobacterium hafniense (strain DSM 10664 / DCB-2)</name>
    <dbReference type="NCBI Taxonomy" id="272564"/>
    <lineage>
        <taxon>Bacteria</taxon>
        <taxon>Bacillati</taxon>
        <taxon>Bacillota</taxon>
        <taxon>Clostridia</taxon>
        <taxon>Eubacteriales</taxon>
        <taxon>Desulfitobacteriaceae</taxon>
        <taxon>Desulfitobacterium</taxon>
    </lineage>
</organism>
<keyword evidence="3 5" id="KW-0460">Magnesium</keyword>
<dbReference type="InterPro" id="IPR005000">
    <property type="entry name" value="Aldolase/citrate-lyase_domain"/>
</dbReference>
<proteinExistence type="predicted"/>
<dbReference type="RefSeq" id="WP_015943083.1">
    <property type="nucleotide sequence ID" value="NC_011830.1"/>
</dbReference>
<evidence type="ECO:0000256" key="1">
    <source>
        <dbReference type="ARBA" id="ARBA00001946"/>
    </source>
</evidence>
<evidence type="ECO:0000256" key="4">
    <source>
        <dbReference type="PIRSR" id="PIRSR015582-1"/>
    </source>
</evidence>
<dbReference type="HOGENOM" id="CLU_044864_0_0_9"/>
<dbReference type="Pfam" id="PF03328">
    <property type="entry name" value="HpcH_HpaI"/>
    <property type="match status" value="1"/>
</dbReference>
<accession>B8FY77</accession>
<dbReference type="GO" id="GO:0006107">
    <property type="term" value="P:oxaloacetate metabolic process"/>
    <property type="evidence" value="ECO:0007669"/>
    <property type="project" value="TreeGrafter"/>
</dbReference>
<dbReference type="PIRSF" id="PIRSF015582">
    <property type="entry name" value="Cit_lyase_B"/>
    <property type="match status" value="1"/>
</dbReference>
<dbReference type="Gene3D" id="3.20.20.60">
    <property type="entry name" value="Phosphoenolpyruvate-binding domains"/>
    <property type="match status" value="1"/>
</dbReference>
<comment type="cofactor">
    <cofactor evidence="1">
        <name>Mg(2+)</name>
        <dbReference type="ChEBI" id="CHEBI:18420"/>
    </cofactor>
</comment>
<dbReference type="KEGG" id="dhd:Dhaf_0901"/>
<evidence type="ECO:0000256" key="2">
    <source>
        <dbReference type="ARBA" id="ARBA00022723"/>
    </source>
</evidence>
<dbReference type="PANTHER" id="PTHR32308">
    <property type="entry name" value="LYASE BETA SUBUNIT, PUTATIVE (AFU_ORTHOLOGUE AFUA_4G13030)-RELATED"/>
    <property type="match status" value="1"/>
</dbReference>
<gene>
    <name evidence="7" type="ordered locus">Dhaf_0901</name>
</gene>
<dbReference type="GO" id="GO:0008815">
    <property type="term" value="F:citrate (pro-3S)-lyase activity"/>
    <property type="evidence" value="ECO:0007669"/>
    <property type="project" value="UniProtKB-EC"/>
</dbReference>
<dbReference type="PANTHER" id="PTHR32308:SF0">
    <property type="entry name" value="HPCH_HPAI ALDOLASE_CITRATE LYASE DOMAIN-CONTAINING PROTEIN"/>
    <property type="match status" value="1"/>
</dbReference>
<dbReference type="EC" id="4.1.3.6" evidence="7"/>
<evidence type="ECO:0000313" key="7">
    <source>
        <dbReference type="EMBL" id="ACL18964.1"/>
    </source>
</evidence>
<dbReference type="InterPro" id="IPR011206">
    <property type="entry name" value="Citrate_lyase_beta/mcl1/mcl2"/>
</dbReference>
<dbReference type="Proteomes" id="UP000007726">
    <property type="component" value="Chromosome"/>
</dbReference>
<feature type="domain" description="HpcH/HpaI aldolase/citrate lyase" evidence="6">
    <location>
        <begin position="5"/>
        <end position="224"/>
    </location>
</feature>
<feature type="binding site" evidence="5">
    <location>
        <position position="129"/>
    </location>
    <ligand>
        <name>Mg(2+)</name>
        <dbReference type="ChEBI" id="CHEBI:18420"/>
    </ligand>
</feature>
<feature type="binding site" evidence="5">
    <location>
        <position position="156"/>
    </location>
    <ligand>
        <name>Mg(2+)</name>
        <dbReference type="ChEBI" id="CHEBI:18420"/>
    </ligand>
</feature>
<name>B8FY77_DESHD</name>
<reference evidence="7 8" key="1">
    <citation type="journal article" date="2012" name="BMC Microbiol.">
        <title>Genome sequence of Desulfitobacterium hafniense DCB-2, a Gram-positive anaerobe capable of dehalogenation and metal reduction.</title>
        <authorList>
            <person name="Kim S.H."/>
            <person name="Harzman C."/>
            <person name="Davis J.K."/>
            <person name="Hutcheson R."/>
            <person name="Broderick J.B."/>
            <person name="Marsh T.L."/>
            <person name="Tiedje J.M."/>
        </authorList>
    </citation>
    <scope>NUCLEOTIDE SEQUENCE [LARGE SCALE GENOMIC DNA]</scope>
    <source>
        <strain evidence="8">DSM 10664 / DCB-2</strain>
    </source>
</reference>
<dbReference type="InterPro" id="IPR040442">
    <property type="entry name" value="Pyrv_kinase-like_dom_sf"/>
</dbReference>
<dbReference type="EMBL" id="CP001336">
    <property type="protein sequence ID" value="ACL18964.1"/>
    <property type="molecule type" value="Genomic_DNA"/>
</dbReference>
<dbReference type="AlphaFoldDB" id="B8FY77"/>
<dbReference type="InterPro" id="IPR015813">
    <property type="entry name" value="Pyrv/PenolPyrv_kinase-like_dom"/>
</dbReference>
<sequence>MAIMRSVLFVAGNDKEALDEALTYGADALILDLEDLVPPLEKSRARRMVRVNIKHAGSQGAEVWVRVNAWETNMTDDDLEAAVCEGLTGINLTKVAGAGDVQRLAWRLEELERKNGLAVGSIKICLLIETAIGVINAYESCAASPRVAAAIFGAVDYTRDMQVKLTPEAKEQQFARGYVAVAARAAGVIALDAPFLNYTDKEGYVHNIAEGRQLGYKGRMIVHPSLVEAANRLYAPDPEDVQWAGEIKKVFEEEAIAKGKAAIVYKDKLVDTPVYSNALDILANQAEIDAKLGISIQE</sequence>
<dbReference type="GO" id="GO:0000287">
    <property type="term" value="F:magnesium ion binding"/>
    <property type="evidence" value="ECO:0007669"/>
    <property type="project" value="TreeGrafter"/>
</dbReference>
<keyword evidence="7" id="KW-0456">Lyase</keyword>
<keyword evidence="2 5" id="KW-0479">Metal-binding</keyword>
<feature type="binding site" evidence="4">
    <location>
        <position position="129"/>
    </location>
    <ligand>
        <name>substrate</name>
    </ligand>
</feature>
<evidence type="ECO:0000256" key="5">
    <source>
        <dbReference type="PIRSR" id="PIRSR015582-2"/>
    </source>
</evidence>
<feature type="binding site" evidence="4">
    <location>
        <position position="66"/>
    </location>
    <ligand>
        <name>substrate</name>
    </ligand>
</feature>
<evidence type="ECO:0000256" key="3">
    <source>
        <dbReference type="ARBA" id="ARBA00022842"/>
    </source>
</evidence>
<evidence type="ECO:0000313" key="8">
    <source>
        <dbReference type="Proteomes" id="UP000007726"/>
    </source>
</evidence>
<protein>
    <submittedName>
        <fullName evidence="7">Citrate (Pro-3S)-lyase</fullName>
        <ecNumber evidence="7">4.1.3.6</ecNumber>
    </submittedName>
</protein>